<protein>
    <submittedName>
        <fullName evidence="1">Uncharacterized protein</fullName>
    </submittedName>
</protein>
<dbReference type="AlphaFoldDB" id="A0A7S8IZT3"/>
<proteinExistence type="predicted"/>
<gene>
    <name evidence="1" type="ORF">Nkreftii_002365</name>
</gene>
<name>A0A7S8IZT3_9BACT</name>
<dbReference type="EMBL" id="CP047423">
    <property type="protein sequence ID" value="QPD04591.1"/>
    <property type="molecule type" value="Genomic_DNA"/>
</dbReference>
<dbReference type="InterPro" id="IPR017504">
    <property type="entry name" value="CHP03067_Planctomycetes"/>
</dbReference>
<dbReference type="KEGG" id="nkf:Nkreftii_002365"/>
<dbReference type="Proteomes" id="UP000593737">
    <property type="component" value="Chromosome"/>
</dbReference>
<accession>A0A7S8IZT3</accession>
<evidence type="ECO:0000313" key="1">
    <source>
        <dbReference type="EMBL" id="QPD04591.1"/>
    </source>
</evidence>
<dbReference type="NCBIfam" id="TIGR03067">
    <property type="entry name" value="Planc_TIGR03067"/>
    <property type="match status" value="1"/>
</dbReference>
<evidence type="ECO:0000313" key="2">
    <source>
        <dbReference type="Proteomes" id="UP000593737"/>
    </source>
</evidence>
<reference evidence="1 2" key="1">
    <citation type="journal article" date="2020" name="ISME J.">
        <title>Enrichment and physiological characterization of a novel comammox Nitrospira indicates ammonium inhibition of complete nitrification.</title>
        <authorList>
            <person name="Sakoula D."/>
            <person name="Koch H."/>
            <person name="Frank J."/>
            <person name="Jetten M.S.M."/>
            <person name="van Kessel M.A.H.J."/>
            <person name="Lucker S."/>
        </authorList>
    </citation>
    <scope>NUCLEOTIDE SEQUENCE [LARGE SCALE GENOMIC DNA]</scope>
    <source>
        <strain evidence="1">Comreactor17</strain>
    </source>
</reference>
<sequence length="174" mass="19176">MNVSDLQVRGNTDAPMHQQEGRIMTFFQKLKPILVLVLAILPACTGSSSDPPKVDLSGEYRIIIGERNGTLIDQKELSDATITIDDKTITVYDNERNETFAATYTLKTKQTPWQITMVSTKAPEIGVIARGLIEANQNSLKLIYALPNGQPPTDFQAGPHQQMFDMVKIDQAGG</sequence>
<organism evidence="1 2">
    <name type="scientific">Candidatus Nitrospira kreftii</name>
    <dbReference type="NCBI Taxonomy" id="2652173"/>
    <lineage>
        <taxon>Bacteria</taxon>
        <taxon>Pseudomonadati</taxon>
        <taxon>Nitrospirota</taxon>
        <taxon>Nitrospiria</taxon>
        <taxon>Nitrospirales</taxon>
        <taxon>Nitrospiraceae</taxon>
        <taxon>Nitrospira</taxon>
    </lineage>
</organism>